<evidence type="ECO:0000313" key="11">
    <source>
        <dbReference type="EMBL" id="QNO43922.1"/>
    </source>
</evidence>
<reference evidence="10" key="1">
    <citation type="submission" date="2020-06" db="EMBL/GenBank/DDBJ databases">
        <title>Unique genomic features of the anaerobic methanotrophic archaea.</title>
        <authorList>
            <person name="Chadwick G.L."/>
            <person name="Skennerton C.T."/>
            <person name="Laso-Perez R."/>
            <person name="Leu A.O."/>
            <person name="Speth D.R."/>
            <person name="Yu H."/>
            <person name="Morgan-Lang C."/>
            <person name="Hatzenpichler R."/>
            <person name="Goudeau D."/>
            <person name="Malmstrom R."/>
            <person name="Brazelton W.J."/>
            <person name="Woyke T."/>
            <person name="Hallam S.J."/>
            <person name="Tyson G.W."/>
            <person name="Wegener G."/>
            <person name="Boetius A."/>
            <person name="Orphan V."/>
        </authorList>
    </citation>
    <scope>NUCLEOTIDE SEQUENCE</scope>
</reference>
<dbReference type="EMBL" id="MT630867">
    <property type="protein sequence ID" value="QNO43830.1"/>
    <property type="molecule type" value="Genomic_DNA"/>
</dbReference>
<dbReference type="InterPro" id="IPR036796">
    <property type="entry name" value="Ribosomal_uL11_N_sf"/>
</dbReference>
<dbReference type="SMART" id="SM00649">
    <property type="entry name" value="RL11"/>
    <property type="match status" value="1"/>
</dbReference>
<dbReference type="EMBL" id="MT631079">
    <property type="protein sequence ID" value="QNO45207.1"/>
    <property type="molecule type" value="Genomic_DNA"/>
</dbReference>
<dbReference type="NCBIfam" id="NF002232">
    <property type="entry name" value="PRK01143.1"/>
    <property type="match status" value="1"/>
</dbReference>
<dbReference type="SUPFAM" id="SSF46906">
    <property type="entry name" value="Ribosomal protein L11, C-terminal domain"/>
    <property type="match status" value="1"/>
</dbReference>
<dbReference type="AlphaFoldDB" id="A0A7G9Y746"/>
<evidence type="ECO:0000256" key="5">
    <source>
        <dbReference type="ARBA" id="ARBA00023274"/>
    </source>
</evidence>
<dbReference type="InterPro" id="IPR036769">
    <property type="entry name" value="Ribosomal_uL11_C_sf"/>
</dbReference>
<keyword evidence="2 6" id="KW-0699">rRNA-binding</keyword>
<evidence type="ECO:0000256" key="1">
    <source>
        <dbReference type="ARBA" id="ARBA00010537"/>
    </source>
</evidence>
<dbReference type="GO" id="GO:0003735">
    <property type="term" value="F:structural constituent of ribosome"/>
    <property type="evidence" value="ECO:0007669"/>
    <property type="project" value="InterPro"/>
</dbReference>
<evidence type="ECO:0000313" key="12">
    <source>
        <dbReference type="EMBL" id="QNO44475.1"/>
    </source>
</evidence>
<evidence type="ECO:0000259" key="9">
    <source>
        <dbReference type="Pfam" id="PF03946"/>
    </source>
</evidence>
<feature type="domain" description="Large ribosomal subunit protein uL11 C-terminal" evidence="8">
    <location>
        <begin position="123"/>
        <end position="188"/>
    </location>
</feature>
<accession>A0A7G9Y746</accession>
<comment type="subunit">
    <text evidence="6">Part of the ribosomal stalk of the 50S ribosomal subunit. Interacts with L10 and the large rRNA to form the base of the stalk. L10 forms an elongated spine to which L12 dimers bind in a sequential fashion forming a multimeric L10(L12)X complex.</text>
</comment>
<evidence type="ECO:0000256" key="7">
    <source>
        <dbReference type="RuleBase" id="RU003978"/>
    </source>
</evidence>
<dbReference type="GO" id="GO:0015934">
    <property type="term" value="C:large ribosomal subunit"/>
    <property type="evidence" value="ECO:0007669"/>
    <property type="project" value="TreeGrafter"/>
</dbReference>
<dbReference type="InterPro" id="IPR000911">
    <property type="entry name" value="Ribosomal_uL11"/>
</dbReference>
<dbReference type="EMBL" id="MT630876">
    <property type="protein sequence ID" value="QNO43922.1"/>
    <property type="molecule type" value="Genomic_DNA"/>
</dbReference>
<keyword evidence="5 6" id="KW-0687">Ribonucleoprotein</keyword>
<dbReference type="SUPFAM" id="SSF54747">
    <property type="entry name" value="Ribosomal L11/L12e N-terminal domain"/>
    <property type="match status" value="1"/>
</dbReference>
<sequence>MIFNIFCAGFLANIFCDDQNIAHLTKPPPINRLIVPPETIIIQSCNCYKTTGDYKMVDIVEALVPGGKATAGPPLGPSLGPLGINIKQVVDDINKATKDFDGMQVPVKVIVDADKSVKLEIGIPPTSALILKELGIEKGSSEGETVGDLTIEQVLRVVRMKKDAVLSYVPKKAAKEIIGTCVPMGVTIEGMSPVAAQKAIESGEIEISDEW</sequence>
<evidence type="ECO:0000313" key="13">
    <source>
        <dbReference type="EMBL" id="QNO44636.1"/>
    </source>
</evidence>
<evidence type="ECO:0000259" key="8">
    <source>
        <dbReference type="Pfam" id="PF00298"/>
    </source>
</evidence>
<evidence type="ECO:0000256" key="6">
    <source>
        <dbReference type="HAMAP-Rule" id="MF_00736"/>
    </source>
</evidence>
<proteinExistence type="inferred from homology"/>
<evidence type="ECO:0000313" key="14">
    <source>
        <dbReference type="EMBL" id="QNO45207.1"/>
    </source>
</evidence>
<evidence type="ECO:0000256" key="2">
    <source>
        <dbReference type="ARBA" id="ARBA00022730"/>
    </source>
</evidence>
<dbReference type="GO" id="GO:0006412">
    <property type="term" value="P:translation"/>
    <property type="evidence" value="ECO:0007669"/>
    <property type="project" value="UniProtKB-UniRule"/>
</dbReference>
<dbReference type="InterPro" id="IPR020784">
    <property type="entry name" value="Ribosomal_uL11_N"/>
</dbReference>
<dbReference type="PANTHER" id="PTHR11661">
    <property type="entry name" value="60S RIBOSOMAL PROTEIN L12"/>
    <property type="match status" value="1"/>
</dbReference>
<name>A0A7G9Y746_9EURY</name>
<organism evidence="10">
    <name type="scientific">Candidatus Methanogaster sp. ANME-2c ERB4</name>
    <dbReference type="NCBI Taxonomy" id="2759911"/>
    <lineage>
        <taxon>Archaea</taxon>
        <taxon>Methanobacteriati</taxon>
        <taxon>Methanobacteriota</taxon>
        <taxon>Stenosarchaea group</taxon>
        <taxon>Methanomicrobia</taxon>
        <taxon>Methanosarcinales</taxon>
        <taxon>ANME-2 cluster</taxon>
        <taxon>Candidatus Methanogasteraceae</taxon>
        <taxon>Candidatus Methanogaster</taxon>
    </lineage>
</organism>
<keyword evidence="4 6" id="KW-0689">Ribosomal protein</keyword>
<dbReference type="Pfam" id="PF03946">
    <property type="entry name" value="Ribosomal_L11_N"/>
    <property type="match status" value="1"/>
</dbReference>
<dbReference type="PANTHER" id="PTHR11661:SF1">
    <property type="entry name" value="LARGE RIBOSOMAL SUBUNIT PROTEIN UL11M"/>
    <property type="match status" value="1"/>
</dbReference>
<dbReference type="CDD" id="cd00349">
    <property type="entry name" value="Ribosomal_L11"/>
    <property type="match status" value="1"/>
</dbReference>
<evidence type="ECO:0000313" key="10">
    <source>
        <dbReference type="EMBL" id="QNO43830.1"/>
    </source>
</evidence>
<gene>
    <name evidence="6" type="primary">rpl11</name>
    <name evidence="10" type="ORF">CKCDFGLO_00009</name>
    <name evidence="12" type="ORF">ELEJOALA_00021</name>
    <name evidence="13" type="ORF">GAFOMAFF_00005</name>
    <name evidence="14" type="ORF">KDMJNAGO_00021</name>
    <name evidence="11" type="ORF">NANOEKIO_00021</name>
</gene>
<evidence type="ECO:0000256" key="3">
    <source>
        <dbReference type="ARBA" id="ARBA00022884"/>
    </source>
</evidence>
<keyword evidence="3 6" id="KW-0694">RNA-binding</keyword>
<comment type="similarity">
    <text evidence="1 6 7">Belongs to the universal ribosomal protein uL11 family.</text>
</comment>
<dbReference type="Gene3D" id="3.30.1550.10">
    <property type="entry name" value="Ribosomal protein L11/L12, N-terminal domain"/>
    <property type="match status" value="1"/>
</dbReference>
<dbReference type="Gene3D" id="1.10.10.250">
    <property type="entry name" value="Ribosomal protein L11, C-terminal domain"/>
    <property type="match status" value="1"/>
</dbReference>
<protein>
    <recommendedName>
        <fullName evidence="6">Large ribosomal subunit protein uL11</fullName>
    </recommendedName>
</protein>
<dbReference type="EMBL" id="MT630993">
    <property type="protein sequence ID" value="QNO44636.1"/>
    <property type="molecule type" value="Genomic_DNA"/>
</dbReference>
<dbReference type="Pfam" id="PF00298">
    <property type="entry name" value="Ribosomal_L11"/>
    <property type="match status" value="1"/>
</dbReference>
<dbReference type="HAMAP" id="MF_00736">
    <property type="entry name" value="Ribosomal_uL11"/>
    <property type="match status" value="1"/>
</dbReference>
<dbReference type="EMBL" id="MT630974">
    <property type="protein sequence ID" value="QNO44475.1"/>
    <property type="molecule type" value="Genomic_DNA"/>
</dbReference>
<dbReference type="GO" id="GO:0070180">
    <property type="term" value="F:large ribosomal subunit rRNA binding"/>
    <property type="evidence" value="ECO:0007669"/>
    <property type="project" value="UniProtKB-UniRule"/>
</dbReference>
<dbReference type="InterPro" id="IPR020783">
    <property type="entry name" value="Ribosomal_uL11_C"/>
</dbReference>
<comment type="function">
    <text evidence="6">Forms part of the ribosomal stalk which helps the ribosome interact with GTP-bound translation factors.</text>
</comment>
<feature type="domain" description="Large ribosomal subunit protein uL11 N-terminal" evidence="9">
    <location>
        <begin position="61"/>
        <end position="116"/>
    </location>
</feature>
<evidence type="ECO:0000256" key="4">
    <source>
        <dbReference type="ARBA" id="ARBA00022980"/>
    </source>
</evidence>